<evidence type="ECO:0000256" key="1">
    <source>
        <dbReference type="SAM" id="SignalP"/>
    </source>
</evidence>
<dbReference type="InterPro" id="IPR036278">
    <property type="entry name" value="Sialidase_sf"/>
</dbReference>
<reference evidence="3" key="1">
    <citation type="submission" date="2016-10" db="EMBL/GenBank/DDBJ databases">
        <authorList>
            <person name="Varghese N."/>
            <person name="Submissions S."/>
        </authorList>
    </citation>
    <scope>NUCLEOTIDE SEQUENCE [LARGE SCALE GENOMIC DNA]</scope>
    <source>
        <strain evidence="3">DSM 100420</strain>
    </source>
</reference>
<feature type="signal peptide" evidence="1">
    <location>
        <begin position="1"/>
        <end position="21"/>
    </location>
</feature>
<dbReference type="RefSeq" id="WP_092647998.1">
    <property type="nucleotide sequence ID" value="NZ_FNPX01000039.1"/>
</dbReference>
<dbReference type="OrthoDB" id="9764969at2"/>
<keyword evidence="3" id="KW-1185">Reference proteome</keyword>
<evidence type="ECO:0008006" key="4">
    <source>
        <dbReference type="Google" id="ProtNLM"/>
    </source>
</evidence>
<dbReference type="SUPFAM" id="SSF50939">
    <property type="entry name" value="Sialidases"/>
    <property type="match status" value="1"/>
</dbReference>
<organism evidence="2 3">
    <name type="scientific">Jannaschia faecimaris</name>
    <dbReference type="NCBI Taxonomy" id="1244108"/>
    <lineage>
        <taxon>Bacteria</taxon>
        <taxon>Pseudomonadati</taxon>
        <taxon>Pseudomonadota</taxon>
        <taxon>Alphaproteobacteria</taxon>
        <taxon>Rhodobacterales</taxon>
        <taxon>Roseobacteraceae</taxon>
        <taxon>Jannaschia</taxon>
    </lineage>
</organism>
<dbReference type="Gene3D" id="2.120.10.10">
    <property type="match status" value="2"/>
</dbReference>
<dbReference type="AlphaFoldDB" id="A0A1H3UKU7"/>
<name>A0A1H3UKU7_9RHOB</name>
<feature type="chain" id="PRO_5011496361" description="BNR repeat-like domain-containing protein" evidence="1">
    <location>
        <begin position="22"/>
        <end position="412"/>
    </location>
</feature>
<gene>
    <name evidence="2" type="ORF">SAMN05444004_1393</name>
</gene>
<keyword evidence="1" id="KW-0732">Signal</keyword>
<dbReference type="STRING" id="1244108.SAMN05444004_1393"/>
<proteinExistence type="predicted"/>
<protein>
    <recommendedName>
        <fullName evidence="4">BNR repeat-like domain-containing protein</fullName>
    </recommendedName>
</protein>
<accession>A0A1H3UKU7</accession>
<dbReference type="EMBL" id="FNPX01000039">
    <property type="protein sequence ID" value="SDZ62319.1"/>
    <property type="molecule type" value="Genomic_DNA"/>
</dbReference>
<evidence type="ECO:0000313" key="3">
    <source>
        <dbReference type="Proteomes" id="UP000198914"/>
    </source>
</evidence>
<sequence length="412" mass="43534">MRLALTLASISLILIAGLARAQVFTAIEMIDSPDRGLAEQPSLVALPDGRVFLSWTELSGLVEASVLTAVFDGTTWSEPVSVAQGDDLFVNFADFPSAVALRDGTIAVHWLRMLGASPYAYGVNIAMSQDGGATWGETIVPHRDDSPREHGFVSLLPDGPDGALVMWLDARSYDPAQADASDNAMQLRATTLTAEGARAEDLMLDARTCTCCQTSAAVTQDGTVLLAYRDRTLDEIRDISVVRRVDGIWSEPNSVSNDGWEIAGCPVNGPAIDAQGDFAALVWFTEADGIPAVKLAYSQDRGENFGRGHRIDLGDPSGRVDLAMLPDGTALVSWVERTDAGEALMVCRATQTGSCGTPEAVTVSGSGPSIGFPRMTPVGGDVYFAWTAPFRDASVGSGGGTFIGFARATLLP</sequence>
<evidence type="ECO:0000313" key="2">
    <source>
        <dbReference type="EMBL" id="SDZ62319.1"/>
    </source>
</evidence>
<dbReference type="CDD" id="cd15482">
    <property type="entry name" value="Sialidase_non-viral"/>
    <property type="match status" value="1"/>
</dbReference>
<dbReference type="Proteomes" id="UP000198914">
    <property type="component" value="Unassembled WGS sequence"/>
</dbReference>